<evidence type="ECO:0000313" key="3">
    <source>
        <dbReference type="Proteomes" id="UP000485058"/>
    </source>
</evidence>
<feature type="non-terminal residue" evidence="2">
    <location>
        <position position="56"/>
    </location>
</feature>
<comment type="caution">
    <text evidence="2">The sequence shown here is derived from an EMBL/GenBank/DDBJ whole genome shotgun (WGS) entry which is preliminary data.</text>
</comment>
<evidence type="ECO:0000313" key="2">
    <source>
        <dbReference type="EMBL" id="GFH21009.1"/>
    </source>
</evidence>
<feature type="region of interest" description="Disordered" evidence="1">
    <location>
        <begin position="1"/>
        <end position="28"/>
    </location>
</feature>
<gene>
    <name evidence="2" type="ORF">HaLaN_18225</name>
</gene>
<accession>A0A699ZN10</accession>
<feature type="non-terminal residue" evidence="2">
    <location>
        <position position="1"/>
    </location>
</feature>
<protein>
    <submittedName>
        <fullName evidence="2">Uncharacterized protein</fullName>
    </submittedName>
</protein>
<dbReference type="Proteomes" id="UP000485058">
    <property type="component" value="Unassembled WGS sequence"/>
</dbReference>
<organism evidence="2 3">
    <name type="scientific">Haematococcus lacustris</name>
    <name type="common">Green alga</name>
    <name type="synonym">Haematococcus pluvialis</name>
    <dbReference type="NCBI Taxonomy" id="44745"/>
    <lineage>
        <taxon>Eukaryota</taxon>
        <taxon>Viridiplantae</taxon>
        <taxon>Chlorophyta</taxon>
        <taxon>core chlorophytes</taxon>
        <taxon>Chlorophyceae</taxon>
        <taxon>CS clade</taxon>
        <taxon>Chlamydomonadales</taxon>
        <taxon>Haematococcaceae</taxon>
        <taxon>Haematococcus</taxon>
    </lineage>
</organism>
<keyword evidence="3" id="KW-1185">Reference proteome</keyword>
<name>A0A699ZN10_HAELA</name>
<dbReference type="EMBL" id="BLLF01001743">
    <property type="protein sequence ID" value="GFH21009.1"/>
    <property type="molecule type" value="Genomic_DNA"/>
</dbReference>
<dbReference type="AlphaFoldDB" id="A0A699ZN10"/>
<sequence length="56" mass="5896">MSAEMWLSPSYRTPPAPMAKATTGASRHSSLALDSAGVRARRLLAAANADLKVKRG</sequence>
<reference evidence="2 3" key="1">
    <citation type="submission" date="2020-02" db="EMBL/GenBank/DDBJ databases">
        <title>Draft genome sequence of Haematococcus lacustris strain NIES-144.</title>
        <authorList>
            <person name="Morimoto D."/>
            <person name="Nakagawa S."/>
            <person name="Yoshida T."/>
            <person name="Sawayama S."/>
        </authorList>
    </citation>
    <scope>NUCLEOTIDE SEQUENCE [LARGE SCALE GENOMIC DNA]</scope>
    <source>
        <strain evidence="2 3">NIES-144</strain>
    </source>
</reference>
<proteinExistence type="predicted"/>
<evidence type="ECO:0000256" key="1">
    <source>
        <dbReference type="SAM" id="MobiDB-lite"/>
    </source>
</evidence>